<dbReference type="GO" id="GO:0008270">
    <property type="term" value="F:zinc ion binding"/>
    <property type="evidence" value="ECO:0007669"/>
    <property type="project" value="UniProtKB-UniRule"/>
</dbReference>
<dbReference type="Proteomes" id="UP001162162">
    <property type="component" value="Unassembled WGS sequence"/>
</dbReference>
<keyword evidence="5 9" id="KW-0863">Zinc-finger</keyword>
<keyword evidence="7" id="KW-0238">DNA-binding</keyword>
<dbReference type="InterPro" id="IPR013087">
    <property type="entry name" value="Znf_C2H2_type"/>
</dbReference>
<evidence type="ECO:0000256" key="10">
    <source>
        <dbReference type="PROSITE-ProRule" id="PRU01263"/>
    </source>
</evidence>
<name>A0AAV8Z1F1_9CUCU</name>
<feature type="binding site" evidence="10">
    <location>
        <position position="9"/>
    </location>
    <ligand>
        <name>Zn(2+)</name>
        <dbReference type="ChEBI" id="CHEBI:29105"/>
    </ligand>
</feature>
<evidence type="ECO:0000256" key="6">
    <source>
        <dbReference type="ARBA" id="ARBA00022833"/>
    </source>
</evidence>
<evidence type="ECO:0000313" key="15">
    <source>
        <dbReference type="Proteomes" id="UP001162162"/>
    </source>
</evidence>
<dbReference type="GO" id="GO:0005634">
    <property type="term" value="C:nucleus"/>
    <property type="evidence" value="ECO:0007669"/>
    <property type="project" value="UniProtKB-SubCell"/>
</dbReference>
<dbReference type="InterPro" id="IPR036236">
    <property type="entry name" value="Znf_C2H2_sf"/>
</dbReference>
<dbReference type="InterPro" id="IPR050688">
    <property type="entry name" value="Zinc_finger/UBP_domain"/>
</dbReference>
<reference evidence="14" key="1">
    <citation type="journal article" date="2023" name="Insect Mol. Biol.">
        <title>Genome sequencing provides insights into the evolution of gene families encoding plant cell wall-degrading enzymes in longhorned beetles.</title>
        <authorList>
            <person name="Shin N.R."/>
            <person name="Okamura Y."/>
            <person name="Kirsch R."/>
            <person name="Pauchet Y."/>
        </authorList>
    </citation>
    <scope>NUCLEOTIDE SEQUENCE</scope>
    <source>
        <strain evidence="14">AMC_N1</strain>
    </source>
</reference>
<feature type="domain" description="C2H2-type" evidence="12">
    <location>
        <begin position="281"/>
        <end position="308"/>
    </location>
</feature>
<proteinExistence type="inferred from homology"/>
<feature type="compositionally biased region" description="Basic and acidic residues" evidence="11">
    <location>
        <begin position="201"/>
        <end position="218"/>
    </location>
</feature>
<dbReference type="AlphaFoldDB" id="A0AAV8Z1F1"/>
<comment type="caution">
    <text evidence="14">The sequence shown here is derived from an EMBL/GenBank/DDBJ whole genome shotgun (WGS) entry which is preliminary data.</text>
</comment>
<evidence type="ECO:0000256" key="11">
    <source>
        <dbReference type="SAM" id="MobiDB-lite"/>
    </source>
</evidence>
<feature type="compositionally biased region" description="Basic residues" evidence="11">
    <location>
        <begin position="188"/>
        <end position="200"/>
    </location>
</feature>
<feature type="domain" description="ZAD" evidence="13">
    <location>
        <begin position="7"/>
        <end position="75"/>
    </location>
</feature>
<feature type="binding site" evidence="10">
    <location>
        <position position="48"/>
    </location>
    <ligand>
        <name>Zn(2+)</name>
        <dbReference type="ChEBI" id="CHEBI:29105"/>
    </ligand>
</feature>
<dbReference type="GO" id="GO:0045944">
    <property type="term" value="P:positive regulation of transcription by RNA polymerase II"/>
    <property type="evidence" value="ECO:0007669"/>
    <property type="project" value="TreeGrafter"/>
</dbReference>
<evidence type="ECO:0000256" key="2">
    <source>
        <dbReference type="ARBA" id="ARBA00007746"/>
    </source>
</evidence>
<feature type="domain" description="C2H2-type" evidence="12">
    <location>
        <begin position="398"/>
        <end position="426"/>
    </location>
</feature>
<evidence type="ECO:0000256" key="3">
    <source>
        <dbReference type="ARBA" id="ARBA00022723"/>
    </source>
</evidence>
<keyword evidence="3 10" id="KW-0479">Metal-binding</keyword>
<feature type="binding site" evidence="10">
    <location>
        <position position="12"/>
    </location>
    <ligand>
        <name>Zn(2+)</name>
        <dbReference type="ChEBI" id="CHEBI:29105"/>
    </ligand>
</feature>
<dbReference type="FunFam" id="3.30.160.60:FF:000614">
    <property type="entry name" value="Zinc finger protein 142"/>
    <property type="match status" value="1"/>
</dbReference>
<feature type="region of interest" description="Disordered" evidence="11">
    <location>
        <begin position="188"/>
        <end position="232"/>
    </location>
</feature>
<dbReference type="PROSITE" id="PS50157">
    <property type="entry name" value="ZINC_FINGER_C2H2_2"/>
    <property type="match status" value="3"/>
</dbReference>
<evidence type="ECO:0000256" key="1">
    <source>
        <dbReference type="ARBA" id="ARBA00004123"/>
    </source>
</evidence>
<dbReference type="InterPro" id="IPR012934">
    <property type="entry name" value="Znf_AD"/>
</dbReference>
<evidence type="ECO:0000256" key="4">
    <source>
        <dbReference type="ARBA" id="ARBA00022737"/>
    </source>
</evidence>
<feature type="domain" description="C2H2-type" evidence="12">
    <location>
        <begin position="437"/>
        <end position="464"/>
    </location>
</feature>
<keyword evidence="15" id="KW-1185">Reference proteome</keyword>
<keyword evidence="6 10" id="KW-0862">Zinc</keyword>
<dbReference type="PANTHER" id="PTHR24403">
    <property type="entry name" value="ZINC FINGER PROTEIN"/>
    <property type="match status" value="1"/>
</dbReference>
<comment type="similarity">
    <text evidence="2">Belongs to the hunchback C2H2-type zinc-finger protein family.</text>
</comment>
<accession>A0AAV8Z1F1</accession>
<evidence type="ECO:0000256" key="5">
    <source>
        <dbReference type="ARBA" id="ARBA00022771"/>
    </source>
</evidence>
<dbReference type="SMART" id="SM00868">
    <property type="entry name" value="zf-AD"/>
    <property type="match status" value="1"/>
</dbReference>
<evidence type="ECO:0000256" key="8">
    <source>
        <dbReference type="ARBA" id="ARBA00023242"/>
    </source>
</evidence>
<sequence length="498" mass="58074">MAKNEERLCRLCLKASDDFEAIGEIFREIFDVLLLNINVSLISEPVMCSNCTDSVYRLFDFKATCLYAEDCIVPFIDTMDDTKVDLLNLICSDENQEAGSLSVSGGITKDLITKCLPEVDLNIFKEPMLCKACLESLNEYYNFMANCHDVEERINNYGRSKKDNGRRIKVDDVRSFSAQSVPDYIKKYHSGSKKNQRRGKNIRDKIRLKNDKNKEGLINKEQQQDGSACDDSPQEIQYELSQNSNGEKMYKCNKCIYITMKGHHIRRHQLTHLDVSQRQIYKCPLCSLQMCRKYSMKRHMMTHELSRKIYKCDLCEFTTRNKCSLKGHMLRHTDATQTEHFKCDKCPFVTLRKTSIRKHVTVHMEAPKLPYQCYICTFGCHVKSMLQRHLLRHSTDVFKCDLCAFETNREVNLKQHKTRIHTKSNAKAKAKAKVKKFECSLCDYKGLEKRYLDRHMNRHKSEEEKKIYVCAICSLQLGSKYYLRDHIQRKHAGASRST</sequence>
<dbReference type="PROSITE" id="PS00028">
    <property type="entry name" value="ZINC_FINGER_C2H2_1"/>
    <property type="match status" value="3"/>
</dbReference>
<dbReference type="PANTHER" id="PTHR24403:SF67">
    <property type="entry name" value="FI01116P-RELATED"/>
    <property type="match status" value="1"/>
</dbReference>
<keyword evidence="8" id="KW-0539">Nucleus</keyword>
<evidence type="ECO:0000259" key="13">
    <source>
        <dbReference type="PROSITE" id="PS51915"/>
    </source>
</evidence>
<gene>
    <name evidence="14" type="ORF">NQ318_001883</name>
</gene>
<dbReference type="SUPFAM" id="SSF57667">
    <property type="entry name" value="beta-beta-alpha zinc fingers"/>
    <property type="match status" value="4"/>
</dbReference>
<dbReference type="SMART" id="SM00355">
    <property type="entry name" value="ZnF_C2H2"/>
    <property type="match status" value="8"/>
</dbReference>
<evidence type="ECO:0000259" key="12">
    <source>
        <dbReference type="PROSITE" id="PS50157"/>
    </source>
</evidence>
<protein>
    <submittedName>
        <fullName evidence="14">Uncharacterized protein</fullName>
    </submittedName>
</protein>
<dbReference type="GO" id="GO:0003677">
    <property type="term" value="F:DNA binding"/>
    <property type="evidence" value="ECO:0007669"/>
    <property type="project" value="UniProtKB-KW"/>
</dbReference>
<evidence type="ECO:0000256" key="7">
    <source>
        <dbReference type="ARBA" id="ARBA00023125"/>
    </source>
</evidence>
<evidence type="ECO:0000256" key="9">
    <source>
        <dbReference type="PROSITE-ProRule" id="PRU00042"/>
    </source>
</evidence>
<dbReference type="PROSITE" id="PS51915">
    <property type="entry name" value="ZAD"/>
    <property type="match status" value="1"/>
</dbReference>
<keyword evidence="4" id="KW-0677">Repeat</keyword>
<feature type="binding site" evidence="10">
    <location>
        <position position="51"/>
    </location>
    <ligand>
        <name>Zn(2+)</name>
        <dbReference type="ChEBI" id="CHEBI:29105"/>
    </ligand>
</feature>
<dbReference type="EMBL" id="JAPWTK010000020">
    <property type="protein sequence ID" value="KAJ8957887.1"/>
    <property type="molecule type" value="Genomic_DNA"/>
</dbReference>
<dbReference type="Gene3D" id="3.30.160.60">
    <property type="entry name" value="Classic Zinc Finger"/>
    <property type="match status" value="4"/>
</dbReference>
<evidence type="ECO:0000313" key="14">
    <source>
        <dbReference type="EMBL" id="KAJ8957887.1"/>
    </source>
</evidence>
<organism evidence="14 15">
    <name type="scientific">Aromia moschata</name>
    <dbReference type="NCBI Taxonomy" id="1265417"/>
    <lineage>
        <taxon>Eukaryota</taxon>
        <taxon>Metazoa</taxon>
        <taxon>Ecdysozoa</taxon>
        <taxon>Arthropoda</taxon>
        <taxon>Hexapoda</taxon>
        <taxon>Insecta</taxon>
        <taxon>Pterygota</taxon>
        <taxon>Neoptera</taxon>
        <taxon>Endopterygota</taxon>
        <taxon>Coleoptera</taxon>
        <taxon>Polyphaga</taxon>
        <taxon>Cucujiformia</taxon>
        <taxon>Chrysomeloidea</taxon>
        <taxon>Cerambycidae</taxon>
        <taxon>Cerambycinae</taxon>
        <taxon>Callichromatini</taxon>
        <taxon>Aromia</taxon>
    </lineage>
</organism>
<comment type="subcellular location">
    <subcellularLocation>
        <location evidence="1">Nucleus</location>
    </subcellularLocation>
</comment>